<evidence type="ECO:0000313" key="2">
    <source>
        <dbReference type="Proteomes" id="UP000016895"/>
    </source>
</evidence>
<sequence length="52" mass="6051">MRILSAKTELLTSEFPLLTRPNHRNESKLPQFATFELGTVFLDDSLRQQNFV</sequence>
<name>U4KH24_9VIBR</name>
<proteinExistence type="predicted"/>
<accession>U4KH24</accession>
<gene>
    <name evidence="1" type="ORF">VIBNI_B1114</name>
</gene>
<dbReference type="KEGG" id="vni:VIBNI_B1114"/>
<evidence type="ECO:0000313" key="1">
    <source>
        <dbReference type="EMBL" id="CCO60884.1"/>
    </source>
</evidence>
<dbReference type="Proteomes" id="UP000016895">
    <property type="component" value="Chromosome 2"/>
</dbReference>
<dbReference type="EMBL" id="FO203527">
    <property type="protein sequence ID" value="CCO60884.1"/>
    <property type="molecule type" value="Genomic_DNA"/>
</dbReference>
<keyword evidence="2" id="KW-1185">Reference proteome</keyword>
<dbReference type="STRING" id="28173.VIBNI_B1114"/>
<reference evidence="1 2" key="1">
    <citation type="journal article" date="2013" name="ISME J.">
        <title>Comparative genomics of pathogenic lineages of Vibrio nigripulchritudo identifies virulence-associated traits.</title>
        <authorList>
            <person name="Goudenege D."/>
            <person name="Labreuche Y."/>
            <person name="Krin E."/>
            <person name="Ansquer D."/>
            <person name="Mangenot S."/>
            <person name="Calteau A."/>
            <person name="Medigue C."/>
            <person name="Mazel D."/>
            <person name="Polz M.F."/>
            <person name="Le Roux F."/>
        </authorList>
    </citation>
    <scope>NUCLEOTIDE SEQUENCE [LARGE SCALE GENOMIC DNA]</scope>
    <source>
        <strain evidence="2">SnF1</strain>
    </source>
</reference>
<dbReference type="AlphaFoldDB" id="U4KH24"/>
<organism evidence="1 2">
    <name type="scientific">Vibrio nigripulchritudo</name>
    <dbReference type="NCBI Taxonomy" id="28173"/>
    <lineage>
        <taxon>Bacteria</taxon>
        <taxon>Pseudomonadati</taxon>
        <taxon>Pseudomonadota</taxon>
        <taxon>Gammaproteobacteria</taxon>
        <taxon>Vibrionales</taxon>
        <taxon>Vibrionaceae</taxon>
        <taxon>Vibrio</taxon>
    </lineage>
</organism>
<protein>
    <submittedName>
        <fullName evidence="1">Uncharacterized protein</fullName>
    </submittedName>
</protein>